<evidence type="ECO:0000259" key="11">
    <source>
        <dbReference type="Pfam" id="PF01545"/>
    </source>
</evidence>
<dbReference type="AlphaFoldDB" id="A0A5A7N4Y6"/>
<dbReference type="EMBL" id="BKCN01000003">
    <property type="protein sequence ID" value="GER03188.1"/>
    <property type="molecule type" value="Genomic_DNA"/>
</dbReference>
<keyword evidence="5" id="KW-0862">Zinc</keyword>
<feature type="transmembrane region" description="Helical" evidence="10">
    <location>
        <begin position="61"/>
        <end position="78"/>
    </location>
</feature>
<name>A0A5A7N4Y6_9PROT</name>
<dbReference type="InterPro" id="IPR050681">
    <property type="entry name" value="CDF/SLC30A"/>
</dbReference>
<evidence type="ECO:0000256" key="4">
    <source>
        <dbReference type="ARBA" id="ARBA00022692"/>
    </source>
</evidence>
<evidence type="ECO:0000256" key="7">
    <source>
        <dbReference type="ARBA" id="ARBA00023065"/>
    </source>
</evidence>
<protein>
    <submittedName>
        <fullName evidence="13">Zinc transporter ZitB</fullName>
    </submittedName>
</protein>
<evidence type="ECO:0000256" key="9">
    <source>
        <dbReference type="SAM" id="MobiDB-lite"/>
    </source>
</evidence>
<comment type="caution">
    <text evidence="13">The sequence shown here is derived from an EMBL/GenBank/DDBJ whole genome shotgun (WGS) entry which is preliminary data.</text>
</comment>
<evidence type="ECO:0000256" key="10">
    <source>
        <dbReference type="SAM" id="Phobius"/>
    </source>
</evidence>
<keyword evidence="14" id="KW-1185">Reference proteome</keyword>
<gene>
    <name evidence="13" type="primary">zitB</name>
    <name evidence="13" type="ORF">JCM17846_08700</name>
</gene>
<dbReference type="Gene3D" id="1.20.1510.10">
    <property type="entry name" value="Cation efflux protein transmembrane domain"/>
    <property type="match status" value="1"/>
</dbReference>
<keyword evidence="5" id="KW-0864">Zinc transport</keyword>
<evidence type="ECO:0000256" key="3">
    <source>
        <dbReference type="ARBA" id="ARBA00022448"/>
    </source>
</evidence>
<dbReference type="InterPro" id="IPR027470">
    <property type="entry name" value="Cation_efflux_CTD"/>
</dbReference>
<dbReference type="InterPro" id="IPR027469">
    <property type="entry name" value="Cation_efflux_TMD_sf"/>
</dbReference>
<dbReference type="Pfam" id="PF01545">
    <property type="entry name" value="Cation_efflux"/>
    <property type="match status" value="1"/>
</dbReference>
<proteinExistence type="inferred from homology"/>
<organism evidence="13 14">
    <name type="scientific">Iodidimonas nitroreducens</name>
    <dbReference type="NCBI Taxonomy" id="1236968"/>
    <lineage>
        <taxon>Bacteria</taxon>
        <taxon>Pseudomonadati</taxon>
        <taxon>Pseudomonadota</taxon>
        <taxon>Alphaproteobacteria</taxon>
        <taxon>Iodidimonadales</taxon>
        <taxon>Iodidimonadaceae</taxon>
        <taxon>Iodidimonas</taxon>
    </lineage>
</organism>
<reference evidence="13 14" key="1">
    <citation type="submission" date="2019-09" db="EMBL/GenBank/DDBJ databases">
        <title>NBRP : Genome information of microbial organism related human and environment.</title>
        <authorList>
            <person name="Hattori M."/>
            <person name="Oshima K."/>
            <person name="Inaba H."/>
            <person name="Suda W."/>
            <person name="Sakamoto M."/>
            <person name="Iino T."/>
            <person name="Kitahara M."/>
            <person name="Oshida Y."/>
            <person name="Iida T."/>
            <person name="Kudo T."/>
            <person name="Itoh T."/>
            <person name="Ohkuma M."/>
        </authorList>
    </citation>
    <scope>NUCLEOTIDE SEQUENCE [LARGE SCALE GENOMIC DNA]</scope>
    <source>
        <strain evidence="13 14">Q-1</strain>
    </source>
</reference>
<feature type="transmembrane region" description="Helical" evidence="10">
    <location>
        <begin position="126"/>
        <end position="149"/>
    </location>
</feature>
<dbReference type="PANTHER" id="PTHR11562">
    <property type="entry name" value="CATION EFFLUX PROTEIN/ ZINC TRANSPORTER"/>
    <property type="match status" value="1"/>
</dbReference>
<dbReference type="GO" id="GO:0005886">
    <property type="term" value="C:plasma membrane"/>
    <property type="evidence" value="ECO:0007669"/>
    <property type="project" value="TreeGrafter"/>
</dbReference>
<dbReference type="InterPro" id="IPR002524">
    <property type="entry name" value="Cation_efflux"/>
</dbReference>
<feature type="domain" description="Cation efflux protein cytoplasmic" evidence="12">
    <location>
        <begin position="233"/>
        <end position="298"/>
    </location>
</feature>
<feature type="domain" description="Cation efflux protein transmembrane" evidence="11">
    <location>
        <begin position="29"/>
        <end position="219"/>
    </location>
</feature>
<dbReference type="NCBIfam" id="TIGR01297">
    <property type="entry name" value="CDF"/>
    <property type="match status" value="1"/>
</dbReference>
<evidence type="ECO:0000256" key="6">
    <source>
        <dbReference type="ARBA" id="ARBA00022989"/>
    </source>
</evidence>
<accession>A0A5A7N4Y6</accession>
<dbReference type="InterPro" id="IPR036837">
    <property type="entry name" value="Cation_efflux_CTD_sf"/>
</dbReference>
<feature type="transmembrane region" description="Helical" evidence="10">
    <location>
        <begin position="90"/>
        <end position="114"/>
    </location>
</feature>
<dbReference type="GO" id="GO:0005385">
    <property type="term" value="F:zinc ion transmembrane transporter activity"/>
    <property type="evidence" value="ECO:0007669"/>
    <property type="project" value="TreeGrafter"/>
</dbReference>
<evidence type="ECO:0000313" key="13">
    <source>
        <dbReference type="EMBL" id="GER03188.1"/>
    </source>
</evidence>
<keyword evidence="4 10" id="KW-0812">Transmembrane</keyword>
<feature type="transmembrane region" description="Helical" evidence="10">
    <location>
        <begin position="29"/>
        <end position="55"/>
    </location>
</feature>
<dbReference type="Pfam" id="PF16916">
    <property type="entry name" value="ZT_dimer"/>
    <property type="match status" value="1"/>
</dbReference>
<keyword evidence="8 10" id="KW-0472">Membrane</keyword>
<feature type="transmembrane region" description="Helical" evidence="10">
    <location>
        <begin position="194"/>
        <end position="211"/>
    </location>
</feature>
<feature type="transmembrane region" description="Helical" evidence="10">
    <location>
        <begin position="161"/>
        <end position="188"/>
    </location>
</feature>
<dbReference type="SUPFAM" id="SSF161111">
    <property type="entry name" value="Cation efflux protein transmembrane domain-like"/>
    <property type="match status" value="1"/>
</dbReference>
<dbReference type="Proteomes" id="UP000324996">
    <property type="component" value="Unassembled WGS sequence"/>
</dbReference>
<evidence type="ECO:0000256" key="5">
    <source>
        <dbReference type="ARBA" id="ARBA00022906"/>
    </source>
</evidence>
<feature type="region of interest" description="Disordered" evidence="9">
    <location>
        <begin position="1"/>
        <end position="20"/>
    </location>
</feature>
<feature type="compositionally biased region" description="Basic residues" evidence="9">
    <location>
        <begin position="1"/>
        <end position="13"/>
    </location>
</feature>
<dbReference type="RefSeq" id="WP_150006831.1">
    <property type="nucleotide sequence ID" value="NZ_BKCN01000003.1"/>
</dbReference>
<sequence length="319" mass="35101">MHRDHHSHSHGALHSHSGGHDHLNERRTFFAMLLIGGFMLIEVAGGILSGSLALLADAGHMLTDAAALALAFSAFRISRRPHDRGKSFGYYRFEVIAAFINGLALLVLTIWIVIEALKRIASPPEVMAGPMLAVAIVGLLVNLVAFRLIHGADRNNLNIRAALWHVIGDILGSIAAIIAAIVILYTGWTPIDPLLSLLVAGLLIRAGWSITRRTLHILMEGAPDHIDPETLARELSNEIVQICDVHHLHVWLLTAERPLLTMHITIRPEDRADDVLLRVKDFLAKRYGITHSTIQIESDAAPIIRQDDSTGIYLRSQSI</sequence>
<keyword evidence="6 10" id="KW-1133">Transmembrane helix</keyword>
<evidence type="ECO:0000259" key="12">
    <source>
        <dbReference type="Pfam" id="PF16916"/>
    </source>
</evidence>
<comment type="subcellular location">
    <subcellularLocation>
        <location evidence="1">Membrane</location>
        <topology evidence="1">Multi-pass membrane protein</topology>
    </subcellularLocation>
</comment>
<dbReference type="InterPro" id="IPR058533">
    <property type="entry name" value="Cation_efflux_TM"/>
</dbReference>
<evidence type="ECO:0000313" key="14">
    <source>
        <dbReference type="Proteomes" id="UP000324996"/>
    </source>
</evidence>
<keyword evidence="7" id="KW-0406">Ion transport</keyword>
<evidence type="ECO:0000256" key="2">
    <source>
        <dbReference type="ARBA" id="ARBA00008873"/>
    </source>
</evidence>
<keyword evidence="3" id="KW-0813">Transport</keyword>
<evidence type="ECO:0000256" key="1">
    <source>
        <dbReference type="ARBA" id="ARBA00004141"/>
    </source>
</evidence>
<dbReference type="PANTHER" id="PTHR11562:SF17">
    <property type="entry name" value="RE54080P-RELATED"/>
    <property type="match status" value="1"/>
</dbReference>
<dbReference type="SUPFAM" id="SSF160240">
    <property type="entry name" value="Cation efflux protein cytoplasmic domain-like"/>
    <property type="match status" value="1"/>
</dbReference>
<evidence type="ECO:0000256" key="8">
    <source>
        <dbReference type="ARBA" id="ARBA00023136"/>
    </source>
</evidence>
<comment type="similarity">
    <text evidence="2">Belongs to the cation diffusion facilitator (CDF) transporter (TC 2.A.4) family. SLC30A subfamily.</text>
</comment>